<keyword evidence="1" id="KW-0479">Metal-binding</keyword>
<dbReference type="EMBL" id="CP015520">
    <property type="protein sequence ID" value="ANF22030.1"/>
    <property type="molecule type" value="Genomic_DNA"/>
</dbReference>
<dbReference type="AlphaFoldDB" id="A0A172WF24"/>
<dbReference type="CDD" id="cd00841">
    <property type="entry name" value="MPP_YfcE"/>
    <property type="match status" value="1"/>
</dbReference>
<feature type="domain" description="Calcineurin-like phosphoesterase" evidence="2">
    <location>
        <begin position="1"/>
        <end position="153"/>
    </location>
</feature>
<dbReference type="OrthoDB" id="19174at2157"/>
<dbReference type="GO" id="GO:0016787">
    <property type="term" value="F:hydrolase activity"/>
    <property type="evidence" value="ECO:0007669"/>
    <property type="project" value="UniProtKB-UniRule"/>
</dbReference>
<keyword evidence="4" id="KW-1185">Reference proteome</keyword>
<dbReference type="STRING" id="1712654.A7C91_01630"/>
<dbReference type="InterPro" id="IPR029052">
    <property type="entry name" value="Metallo-depent_PP-like"/>
</dbReference>
<dbReference type="RefSeq" id="WP_068664324.1">
    <property type="nucleotide sequence ID" value="NZ_CP015520.1"/>
</dbReference>
<dbReference type="GeneID" id="28494854"/>
<dbReference type="InterPro" id="IPR041802">
    <property type="entry name" value="MPP_YfcE"/>
</dbReference>
<protein>
    <recommendedName>
        <fullName evidence="1">Phosphoesterase</fullName>
        <ecNumber evidence="1">3.1.4.-</ecNumber>
    </recommendedName>
</protein>
<accession>A0A172WF24</accession>
<dbReference type="Pfam" id="PF12850">
    <property type="entry name" value="Metallophos_2"/>
    <property type="match status" value="1"/>
</dbReference>
<reference evidence="4" key="1">
    <citation type="journal article" date="2016" name="Syst. Appl. Microbiol.">
        <title>Thermococcus piezophilus sp. nov., a novel hyperthermophilic and piezophilic archaeon with a broad pressure range for growth, isolated from a deepest hydrothermal vent at the Mid-Cayman Rise.</title>
        <authorList>
            <person name="Dalmasso C."/>
            <person name="Oger P."/>
            <person name="Selva G."/>
            <person name="Courtine D."/>
            <person name="L'Haridon S."/>
            <person name="Garlaschelli A."/>
            <person name="Roussel E."/>
            <person name="Miyazaki J."/>
            <person name="Reveillaud J."/>
            <person name="Jebbar M."/>
            <person name="Takai K."/>
            <person name="Maignien L."/>
            <person name="Alain K."/>
        </authorList>
    </citation>
    <scope>NUCLEOTIDE SEQUENCE [LARGE SCALE GENOMIC DNA]</scope>
    <source>
        <strain evidence="4">CDGS</strain>
    </source>
</reference>
<evidence type="ECO:0000313" key="3">
    <source>
        <dbReference type="EMBL" id="ANF22030.1"/>
    </source>
</evidence>
<dbReference type="KEGG" id="tpie:A7C91_01630"/>
<dbReference type="Proteomes" id="UP000076969">
    <property type="component" value="Chromosome"/>
</dbReference>
<dbReference type="InterPro" id="IPR000979">
    <property type="entry name" value="Phosphodiesterase_MJ0936/Vps29"/>
</dbReference>
<proteinExistence type="inferred from homology"/>
<evidence type="ECO:0000256" key="1">
    <source>
        <dbReference type="RuleBase" id="RU362039"/>
    </source>
</evidence>
<sequence>MLVAVISDTHYGNKTKNLPSLLFQHLEKKRPGLILHAGDITSPELLERLEEFAPVVVVRGNVDHLHLPEEQVIEVEGLKIGVLHGHQFVIMNAQTLTYKALDMGVDVLVFGHTHRYYYDTYSFHGQRVVLLNPGSPTFPRMDSAGFAFLKVDSTNISVERINFW</sequence>
<dbReference type="NCBIfam" id="TIGR00040">
    <property type="entry name" value="yfcE"/>
    <property type="match status" value="1"/>
</dbReference>
<evidence type="ECO:0000259" key="2">
    <source>
        <dbReference type="Pfam" id="PF12850"/>
    </source>
</evidence>
<organism evidence="3 4">
    <name type="scientific">Thermococcus piezophilus</name>
    <dbReference type="NCBI Taxonomy" id="1712654"/>
    <lineage>
        <taxon>Archaea</taxon>
        <taxon>Methanobacteriati</taxon>
        <taxon>Methanobacteriota</taxon>
        <taxon>Thermococci</taxon>
        <taxon>Thermococcales</taxon>
        <taxon>Thermococcaceae</taxon>
        <taxon>Thermococcus</taxon>
    </lineage>
</organism>
<dbReference type="GO" id="GO:0046872">
    <property type="term" value="F:metal ion binding"/>
    <property type="evidence" value="ECO:0007669"/>
    <property type="project" value="UniProtKB-KW"/>
</dbReference>
<dbReference type="InterPro" id="IPR024654">
    <property type="entry name" value="Calcineurin-like_PHP_lpxH"/>
</dbReference>
<name>A0A172WF24_9EURY</name>
<comment type="similarity">
    <text evidence="1">Belongs to the metallophosphoesterase superfamily. YfcE family.</text>
</comment>
<gene>
    <name evidence="3" type="ORF">A7C91_01630</name>
</gene>
<dbReference type="PANTHER" id="PTHR11124">
    <property type="entry name" value="VACUOLAR SORTING PROTEIN VPS29"/>
    <property type="match status" value="1"/>
</dbReference>
<evidence type="ECO:0000313" key="4">
    <source>
        <dbReference type="Proteomes" id="UP000076969"/>
    </source>
</evidence>
<dbReference type="Gene3D" id="3.60.21.10">
    <property type="match status" value="1"/>
</dbReference>
<dbReference type="EC" id="3.1.4.-" evidence="1"/>
<dbReference type="SUPFAM" id="SSF56300">
    <property type="entry name" value="Metallo-dependent phosphatases"/>
    <property type="match status" value="1"/>
</dbReference>
<comment type="cofactor">
    <cofactor evidence="1">
        <name>a divalent metal cation</name>
        <dbReference type="ChEBI" id="CHEBI:60240"/>
    </cofactor>
</comment>